<name>A0AAW0EZL7_9TRYP</name>
<organism evidence="3 4">
    <name type="scientific">Novymonas esmeraldas</name>
    <dbReference type="NCBI Taxonomy" id="1808958"/>
    <lineage>
        <taxon>Eukaryota</taxon>
        <taxon>Discoba</taxon>
        <taxon>Euglenozoa</taxon>
        <taxon>Kinetoplastea</taxon>
        <taxon>Metakinetoplastina</taxon>
        <taxon>Trypanosomatida</taxon>
        <taxon>Trypanosomatidae</taxon>
        <taxon>Novymonas</taxon>
    </lineage>
</organism>
<evidence type="ECO:0000313" key="4">
    <source>
        <dbReference type="Proteomes" id="UP001430356"/>
    </source>
</evidence>
<feature type="region of interest" description="Disordered" evidence="2">
    <location>
        <begin position="372"/>
        <end position="410"/>
    </location>
</feature>
<evidence type="ECO:0000313" key="3">
    <source>
        <dbReference type="EMBL" id="KAK7198967.1"/>
    </source>
</evidence>
<sequence length="410" mass="45904">MSTKIAYATLVFAAQAGPITVEITWADATDEPSHGIVLYEPDTKQLAFVEFDTNYTTYEKSILQWNKWGKHGEPKTVELLHPNEVIISLLKEKLQLSDRHLAKLQDDQHRKRLESVMEFFFATAQRATDDKKSALTWAELKTLWDSQPYKSFQELEIEALHTDDDLQRLFQNSTTAYNALATEVAALHQMEEKMQAMQHEIAMLKRGQAAPRPTGPTAPSAQPTVYPQYQFEQMIAEAPQPATQTAPPSRVTRDCRTWYLLFDRHGSWDVVVNELFRAVGVNPYYQRTTSQHMAFRWFTGMVTAVLKKVEVQDPANIEEADAVNEAFTALLIETRAASGLTLSTVRARADINISTMGMAMFHDLESHAGARFQESGRGGGRGGHTNNNNRTYQGRKNGGAGGGGSAPPRK</sequence>
<dbReference type="AlphaFoldDB" id="A0AAW0EZL7"/>
<feature type="coiled-coil region" evidence="1">
    <location>
        <begin position="180"/>
        <end position="207"/>
    </location>
</feature>
<protein>
    <submittedName>
        <fullName evidence="3">Uncharacterized protein</fullName>
    </submittedName>
</protein>
<dbReference type="Proteomes" id="UP001430356">
    <property type="component" value="Unassembled WGS sequence"/>
</dbReference>
<keyword evidence="1" id="KW-0175">Coiled coil</keyword>
<gene>
    <name evidence="3" type="ORF">NESM_000864100</name>
</gene>
<evidence type="ECO:0000256" key="1">
    <source>
        <dbReference type="SAM" id="Coils"/>
    </source>
</evidence>
<reference evidence="3 4" key="1">
    <citation type="journal article" date="2021" name="MBio">
        <title>A New Model Trypanosomatid, Novymonas esmeraldas: Genomic Perception of Its 'Candidatus Pandoraea novymonadis' Endosymbiont.</title>
        <authorList>
            <person name="Zakharova A."/>
            <person name="Saura A."/>
            <person name="Butenko A."/>
            <person name="Podesvova L."/>
            <person name="Warmusova S."/>
            <person name="Kostygov A.Y."/>
            <person name="Nenarokova A."/>
            <person name="Lukes J."/>
            <person name="Opperdoes F.R."/>
            <person name="Yurchenko V."/>
        </authorList>
    </citation>
    <scope>NUCLEOTIDE SEQUENCE [LARGE SCALE GENOMIC DNA]</scope>
    <source>
        <strain evidence="3 4">E262AT.01</strain>
    </source>
</reference>
<keyword evidence="4" id="KW-1185">Reference proteome</keyword>
<comment type="caution">
    <text evidence="3">The sequence shown here is derived from an EMBL/GenBank/DDBJ whole genome shotgun (WGS) entry which is preliminary data.</text>
</comment>
<dbReference type="EMBL" id="JAECZO010000194">
    <property type="protein sequence ID" value="KAK7198967.1"/>
    <property type="molecule type" value="Genomic_DNA"/>
</dbReference>
<feature type="compositionally biased region" description="Gly residues" evidence="2">
    <location>
        <begin position="396"/>
        <end position="410"/>
    </location>
</feature>
<accession>A0AAW0EZL7</accession>
<proteinExistence type="predicted"/>
<evidence type="ECO:0000256" key="2">
    <source>
        <dbReference type="SAM" id="MobiDB-lite"/>
    </source>
</evidence>